<keyword evidence="11" id="KW-1185">Reference proteome</keyword>
<organism evidence="10 11">
    <name type="scientific">Shewanella algidipiscicola</name>
    <dbReference type="NCBI Taxonomy" id="614070"/>
    <lineage>
        <taxon>Bacteria</taxon>
        <taxon>Pseudomonadati</taxon>
        <taxon>Pseudomonadota</taxon>
        <taxon>Gammaproteobacteria</taxon>
        <taxon>Alteromonadales</taxon>
        <taxon>Shewanellaceae</taxon>
        <taxon>Shewanella</taxon>
    </lineage>
</organism>
<feature type="domain" description="Anti-sigma-28 factor FlgM C-terminal" evidence="9">
    <location>
        <begin position="39"/>
        <end position="92"/>
    </location>
</feature>
<proteinExistence type="inferred from homology"/>
<evidence type="ECO:0000256" key="3">
    <source>
        <dbReference type="ARBA" id="ARBA00022491"/>
    </source>
</evidence>
<reference evidence="10 11" key="1">
    <citation type="submission" date="2021-05" db="EMBL/GenBank/DDBJ databases">
        <title>Molecular characterization for Shewanella algae harboring chromosomal blaOXA-55-like strains isolated from clinical and environment sample.</title>
        <authorList>
            <person name="Ohama Y."/>
            <person name="Aoki K."/>
            <person name="Harada S."/>
            <person name="Moriya K."/>
            <person name="Ishii Y."/>
            <person name="Tateda K."/>
        </authorList>
    </citation>
    <scope>NUCLEOTIDE SEQUENCE [LARGE SCALE GENOMIC DNA]</scope>
    <source>
        <strain evidence="10 11">LMG 23746</strain>
    </source>
</reference>
<dbReference type="InterPro" id="IPR007412">
    <property type="entry name" value="FlgM"/>
</dbReference>
<accession>A0ABQ4P1U9</accession>
<dbReference type="RefSeq" id="WP_110458437.1">
    <property type="nucleotide sequence ID" value="NZ_BPFB01000001.1"/>
</dbReference>
<evidence type="ECO:0000256" key="8">
    <source>
        <dbReference type="ARBA" id="ARBA00030117"/>
    </source>
</evidence>
<dbReference type="NCBIfam" id="TIGR03824">
    <property type="entry name" value="FlgM_jcvi"/>
    <property type="match status" value="1"/>
</dbReference>
<keyword evidence="3" id="KW-0678">Repressor</keyword>
<name>A0ABQ4P1U9_9GAMM</name>
<dbReference type="EMBL" id="BPFB01000001">
    <property type="protein sequence ID" value="GIU41485.1"/>
    <property type="molecule type" value="Genomic_DNA"/>
</dbReference>
<comment type="caution">
    <text evidence="10">The sequence shown here is derived from an EMBL/GenBank/DDBJ whole genome shotgun (WGS) entry which is preliminary data.</text>
</comment>
<evidence type="ECO:0000256" key="1">
    <source>
        <dbReference type="ARBA" id="ARBA00005322"/>
    </source>
</evidence>
<sequence>MEINKINSAIGAEIGAKKSNVNAQATPAPQSAATPLPAQLSISQDWQSLEQSQQALQQLDDVDHDKIAALRQSLQDGSFSLDLDLIADKMLNQHG</sequence>
<evidence type="ECO:0000256" key="4">
    <source>
        <dbReference type="ARBA" id="ARBA00022795"/>
    </source>
</evidence>
<keyword evidence="5" id="KW-0805">Transcription regulation</keyword>
<evidence type="ECO:0000313" key="11">
    <source>
        <dbReference type="Proteomes" id="UP000761574"/>
    </source>
</evidence>
<keyword evidence="4" id="KW-1005">Bacterial flagellum biogenesis</keyword>
<comment type="function">
    <text evidence="7">Responsible for the coupling of flagellin expression to flagellar assembly by preventing expression of the flagellin genes when a component of the middle class of proteins is defective. It negatively regulates flagellar genes by inhibiting the activity of FliA by directly binding to FliA.</text>
</comment>
<protein>
    <recommendedName>
        <fullName evidence="2">Negative regulator of flagellin synthesis</fullName>
    </recommendedName>
    <alternativeName>
        <fullName evidence="8">Anti-sigma-28 factor</fullName>
    </alternativeName>
</protein>
<keyword evidence="6" id="KW-0804">Transcription</keyword>
<dbReference type="Proteomes" id="UP000761574">
    <property type="component" value="Unassembled WGS sequence"/>
</dbReference>
<evidence type="ECO:0000313" key="10">
    <source>
        <dbReference type="EMBL" id="GIU41485.1"/>
    </source>
</evidence>
<dbReference type="Pfam" id="PF04316">
    <property type="entry name" value="FlgM"/>
    <property type="match status" value="1"/>
</dbReference>
<evidence type="ECO:0000256" key="2">
    <source>
        <dbReference type="ARBA" id="ARBA00017823"/>
    </source>
</evidence>
<dbReference type="SUPFAM" id="SSF101498">
    <property type="entry name" value="Anti-sigma factor FlgM"/>
    <property type="match status" value="1"/>
</dbReference>
<dbReference type="InterPro" id="IPR035890">
    <property type="entry name" value="Anti-sigma-28_factor_FlgM_sf"/>
</dbReference>
<evidence type="ECO:0000256" key="5">
    <source>
        <dbReference type="ARBA" id="ARBA00023015"/>
    </source>
</evidence>
<gene>
    <name evidence="10" type="ORF">TUM4630_00180</name>
</gene>
<comment type="similarity">
    <text evidence="1">Belongs to the FlgM family.</text>
</comment>
<evidence type="ECO:0000256" key="7">
    <source>
        <dbReference type="ARBA" id="ARBA00024739"/>
    </source>
</evidence>
<dbReference type="InterPro" id="IPR031316">
    <property type="entry name" value="FlgM_C"/>
</dbReference>
<evidence type="ECO:0000259" key="9">
    <source>
        <dbReference type="Pfam" id="PF04316"/>
    </source>
</evidence>
<evidence type="ECO:0000256" key="6">
    <source>
        <dbReference type="ARBA" id="ARBA00023163"/>
    </source>
</evidence>